<dbReference type="EMBL" id="JACXWA010000039">
    <property type="protein sequence ID" value="MBD3870181.1"/>
    <property type="molecule type" value="Genomic_DNA"/>
</dbReference>
<dbReference type="GO" id="GO:0005737">
    <property type="term" value="C:cytoplasm"/>
    <property type="evidence" value="ECO:0007669"/>
    <property type="project" value="UniProtKB-SubCell"/>
</dbReference>
<dbReference type="InterPro" id="IPR013785">
    <property type="entry name" value="Aldolase_TIM"/>
</dbReference>
<dbReference type="Gene3D" id="3.20.20.70">
    <property type="entry name" value="Aldolase class I"/>
    <property type="match status" value="1"/>
</dbReference>
<dbReference type="EC" id="2.5.1.55" evidence="8"/>
<keyword evidence="6 8" id="KW-0808">Transferase</keyword>
<evidence type="ECO:0000256" key="1">
    <source>
        <dbReference type="ARBA" id="ARBA00004496"/>
    </source>
</evidence>
<accession>A0A8J6YB33</accession>
<dbReference type="NCBIfam" id="NF003543">
    <property type="entry name" value="PRK05198.1"/>
    <property type="match status" value="1"/>
</dbReference>
<comment type="pathway">
    <text evidence="3 8">Carbohydrate biosynthesis; 3-deoxy-D-manno-octulosonate biosynthesis; 3-deoxy-D-manno-octulosonate from D-ribulose 5-phosphate: step 2/3.</text>
</comment>
<evidence type="ECO:0000256" key="4">
    <source>
        <dbReference type="ARBA" id="ARBA00010499"/>
    </source>
</evidence>
<evidence type="ECO:0000256" key="8">
    <source>
        <dbReference type="HAMAP-Rule" id="MF_00056"/>
    </source>
</evidence>
<evidence type="ECO:0000256" key="6">
    <source>
        <dbReference type="ARBA" id="ARBA00022679"/>
    </source>
</evidence>
<dbReference type="UniPathway" id="UPA00357">
    <property type="reaction ID" value="UER00474"/>
</dbReference>
<evidence type="ECO:0000259" key="9">
    <source>
        <dbReference type="Pfam" id="PF00793"/>
    </source>
</evidence>
<feature type="domain" description="DAHP synthetase I/KDSA" evidence="9">
    <location>
        <begin position="10"/>
        <end position="265"/>
    </location>
</feature>
<sequence>MTIESFDIADGVRIGGGARPVYIAGPCVIESQDFVVGVAGTIREIAERHGVPLVFKASFDKANRSAESSFRGPGEEEGLEALAEVKRTTGLPVITDVHQPGQAIVAAKVVDVLQVPAFLCRQTDLLHACGETGLPVNVKKGQFLAPEDMANAVEKIAATGNERVVLTERGSTFGYHNLVVDMRGLPIMRGFAPVVFDATHSLQLPGGLGHATGGAREFHPYLARAAAGAGVDGFFIEVHPNPPEALSDATTQLSYDEFDRLIGQLEAVSASVREVAP</sequence>
<keyword evidence="8" id="KW-0448">Lipopolysaccharide biosynthesis</keyword>
<keyword evidence="5 8" id="KW-0963">Cytoplasm</keyword>
<evidence type="ECO:0000256" key="3">
    <source>
        <dbReference type="ARBA" id="ARBA00004845"/>
    </source>
</evidence>
<dbReference type="SUPFAM" id="SSF51569">
    <property type="entry name" value="Aldolase"/>
    <property type="match status" value="1"/>
</dbReference>
<comment type="catalytic activity">
    <reaction evidence="7 8">
        <text>D-arabinose 5-phosphate + phosphoenolpyruvate + H2O = 3-deoxy-alpha-D-manno-2-octulosonate-8-phosphate + phosphate</text>
        <dbReference type="Rhea" id="RHEA:14053"/>
        <dbReference type="ChEBI" id="CHEBI:15377"/>
        <dbReference type="ChEBI" id="CHEBI:43474"/>
        <dbReference type="ChEBI" id="CHEBI:57693"/>
        <dbReference type="ChEBI" id="CHEBI:58702"/>
        <dbReference type="ChEBI" id="CHEBI:85985"/>
        <dbReference type="EC" id="2.5.1.55"/>
    </reaction>
</comment>
<evidence type="ECO:0000256" key="2">
    <source>
        <dbReference type="ARBA" id="ARBA00004756"/>
    </source>
</evidence>
<dbReference type="NCBIfam" id="TIGR01362">
    <property type="entry name" value="KDO8P_synth"/>
    <property type="match status" value="1"/>
</dbReference>
<dbReference type="AlphaFoldDB" id="A0A8J6YB33"/>
<dbReference type="InterPro" id="IPR006218">
    <property type="entry name" value="DAHP1/KDSA"/>
</dbReference>
<dbReference type="GO" id="GO:0019294">
    <property type="term" value="P:keto-3-deoxy-D-manno-octulosonic acid biosynthetic process"/>
    <property type="evidence" value="ECO:0007669"/>
    <property type="project" value="UniProtKB-UniRule"/>
</dbReference>
<comment type="subcellular location">
    <subcellularLocation>
        <location evidence="1 8">Cytoplasm</location>
    </subcellularLocation>
</comment>
<comment type="caution">
    <text evidence="10">The sequence shown here is derived from an EMBL/GenBank/DDBJ whole genome shotgun (WGS) entry which is preliminary data.</text>
</comment>
<protein>
    <recommendedName>
        <fullName evidence="8">2-dehydro-3-deoxyphosphooctonate aldolase</fullName>
        <ecNumber evidence="8">2.5.1.55</ecNumber>
    </recommendedName>
    <alternativeName>
        <fullName evidence="8">3-deoxy-D-manno-octulosonic acid 8-phosphate synthase</fullName>
    </alternativeName>
    <alternativeName>
        <fullName evidence="8">KDO-8-phosphate synthase</fullName>
        <shortName evidence="8">KDO 8-P synthase</shortName>
        <shortName evidence="8">KDOPS</shortName>
    </alternativeName>
    <alternativeName>
        <fullName evidence="8">Phospho-2-dehydro-3-deoxyoctonate aldolase</fullName>
    </alternativeName>
</protein>
<dbReference type="UniPathway" id="UPA00030"/>
<comment type="similarity">
    <text evidence="4 8">Belongs to the KdsA family.</text>
</comment>
<dbReference type="Pfam" id="PF00793">
    <property type="entry name" value="DAHP_synth_1"/>
    <property type="match status" value="1"/>
</dbReference>
<evidence type="ECO:0000313" key="11">
    <source>
        <dbReference type="Proteomes" id="UP000598633"/>
    </source>
</evidence>
<name>A0A8J6YB33_9BACT</name>
<dbReference type="InterPro" id="IPR006269">
    <property type="entry name" value="KDO8P_synthase"/>
</dbReference>
<organism evidence="10 11">
    <name type="scientific">Candidatus Sulfomarinibacter kjeldsenii</name>
    <dbReference type="NCBI Taxonomy" id="2885994"/>
    <lineage>
        <taxon>Bacteria</taxon>
        <taxon>Pseudomonadati</taxon>
        <taxon>Acidobacteriota</taxon>
        <taxon>Thermoanaerobaculia</taxon>
        <taxon>Thermoanaerobaculales</taxon>
        <taxon>Candidatus Sulfomarinibacteraceae</taxon>
        <taxon>Candidatus Sulfomarinibacter</taxon>
    </lineage>
</organism>
<evidence type="ECO:0000313" key="10">
    <source>
        <dbReference type="EMBL" id="MBD3870181.1"/>
    </source>
</evidence>
<dbReference type="GO" id="GO:0008676">
    <property type="term" value="F:3-deoxy-8-phosphooctulonate synthase activity"/>
    <property type="evidence" value="ECO:0007669"/>
    <property type="project" value="UniProtKB-UniRule"/>
</dbReference>
<dbReference type="Proteomes" id="UP000598633">
    <property type="component" value="Unassembled WGS sequence"/>
</dbReference>
<evidence type="ECO:0000256" key="5">
    <source>
        <dbReference type="ARBA" id="ARBA00022490"/>
    </source>
</evidence>
<dbReference type="PANTHER" id="PTHR21057">
    <property type="entry name" value="PHOSPHO-2-DEHYDRO-3-DEOXYHEPTONATE ALDOLASE"/>
    <property type="match status" value="1"/>
</dbReference>
<proteinExistence type="inferred from homology"/>
<gene>
    <name evidence="8 10" type="primary">kdsA</name>
    <name evidence="10" type="ORF">IFJ97_02340</name>
</gene>
<comment type="pathway">
    <text evidence="2">Bacterial outer membrane biogenesis; lipopolysaccharide biosynthesis.</text>
</comment>
<reference evidence="10 11" key="1">
    <citation type="submission" date="2020-08" db="EMBL/GenBank/DDBJ databases">
        <title>Acidobacteriota in marine sediments use diverse sulfur dissimilation pathways.</title>
        <authorList>
            <person name="Wasmund K."/>
        </authorList>
    </citation>
    <scope>NUCLEOTIDE SEQUENCE [LARGE SCALE GENOMIC DNA]</scope>
    <source>
        <strain evidence="10">MAG AM3-A</strain>
    </source>
</reference>
<dbReference type="HAMAP" id="MF_00056">
    <property type="entry name" value="KDO8P_synth"/>
    <property type="match status" value="1"/>
</dbReference>
<evidence type="ECO:0000256" key="7">
    <source>
        <dbReference type="ARBA" id="ARBA00049112"/>
    </source>
</evidence>